<keyword evidence="2 5" id="KW-0808">Transferase</keyword>
<keyword evidence="3" id="KW-0812">Transmembrane</keyword>
<name>A0A5S4V058_9MICO</name>
<proteinExistence type="predicted"/>
<sequence length="385" mass="40885">MAEPRVAIAYDCLFPIDAGGGERVYRRMAELFSERGSAVDYVTRRGRDAGPDAGFDVVGVWSGDIADASGTRKMSSAVGFALAVFRHFVRHRREHDLVVVAALPVLNVFAVRFALLGTRTVVATDWLEIWTWRKWRAYSGALVGTVAFVLQSLGVHVGRIQTVNSGFTRDRLLRYRRRADPIVLGLVDLVGEGTDAAGESATPPFALFVGRHIPDKRLEALPPALAAARLAVPGLAAVVAGSGPETDAARRAAEAAGVADVVRFAGRVPDDELERLMGDAAVLVNPSAREGFGLVVAEAASHGTPSVVVAGEDNAAAELVVDGENGYVAASVAPDVLGAAIVRAVEGGEPLRRSTAAWFSRERLTRSLTGSVAELVERWRAVSSR</sequence>
<dbReference type="InterPro" id="IPR001296">
    <property type="entry name" value="Glyco_trans_1"/>
</dbReference>
<accession>A0A5S4V058</accession>
<dbReference type="AlphaFoldDB" id="A0A5S4V058"/>
<evidence type="ECO:0000313" key="5">
    <source>
        <dbReference type="EMBL" id="TYL52507.1"/>
    </source>
</evidence>
<evidence type="ECO:0000256" key="3">
    <source>
        <dbReference type="SAM" id="Phobius"/>
    </source>
</evidence>
<dbReference type="EMBL" id="VSSB01000001">
    <property type="protein sequence ID" value="TYL52507.1"/>
    <property type="molecule type" value="Genomic_DNA"/>
</dbReference>
<gene>
    <name evidence="5" type="ORF">FYC51_01740</name>
</gene>
<feature type="transmembrane region" description="Helical" evidence="3">
    <location>
        <begin position="135"/>
        <end position="155"/>
    </location>
</feature>
<organism evidence="5 6">
    <name type="scientific">Agromyces mariniharenae</name>
    <dbReference type="NCBI Taxonomy" id="2604423"/>
    <lineage>
        <taxon>Bacteria</taxon>
        <taxon>Bacillati</taxon>
        <taxon>Actinomycetota</taxon>
        <taxon>Actinomycetes</taxon>
        <taxon>Micrococcales</taxon>
        <taxon>Microbacteriaceae</taxon>
        <taxon>Agromyces</taxon>
    </lineage>
</organism>
<dbReference type="InterPro" id="IPR050194">
    <property type="entry name" value="Glycosyltransferase_grp1"/>
</dbReference>
<dbReference type="PANTHER" id="PTHR45947">
    <property type="entry name" value="SULFOQUINOVOSYL TRANSFERASE SQD2"/>
    <property type="match status" value="1"/>
</dbReference>
<evidence type="ECO:0000259" key="4">
    <source>
        <dbReference type="Pfam" id="PF00534"/>
    </source>
</evidence>
<protein>
    <recommendedName>
        <fullName evidence="1">D-inositol 3-phosphate glycosyltransferase</fullName>
    </recommendedName>
</protein>
<keyword evidence="6" id="KW-1185">Reference proteome</keyword>
<evidence type="ECO:0000256" key="1">
    <source>
        <dbReference type="ARBA" id="ARBA00021292"/>
    </source>
</evidence>
<comment type="caution">
    <text evidence="5">The sequence shown here is derived from an EMBL/GenBank/DDBJ whole genome shotgun (WGS) entry which is preliminary data.</text>
</comment>
<dbReference type="GO" id="GO:0016758">
    <property type="term" value="F:hexosyltransferase activity"/>
    <property type="evidence" value="ECO:0007669"/>
    <property type="project" value="TreeGrafter"/>
</dbReference>
<dbReference type="Proteomes" id="UP000325243">
    <property type="component" value="Unassembled WGS sequence"/>
</dbReference>
<evidence type="ECO:0000256" key="2">
    <source>
        <dbReference type="ARBA" id="ARBA00022679"/>
    </source>
</evidence>
<reference evidence="5 6" key="1">
    <citation type="submission" date="2019-08" db="EMBL/GenBank/DDBJ databases">
        <authorList>
            <person name="Hu J."/>
        </authorList>
    </citation>
    <scope>NUCLEOTIDE SEQUENCE [LARGE SCALE GENOMIC DNA]</scope>
    <source>
        <strain evidence="5 6">NEAU-184</strain>
    </source>
</reference>
<keyword evidence="3" id="KW-1133">Transmembrane helix</keyword>
<evidence type="ECO:0000313" key="6">
    <source>
        <dbReference type="Proteomes" id="UP000325243"/>
    </source>
</evidence>
<dbReference type="Pfam" id="PF00534">
    <property type="entry name" value="Glycos_transf_1"/>
    <property type="match status" value="1"/>
</dbReference>
<feature type="transmembrane region" description="Helical" evidence="3">
    <location>
        <begin position="97"/>
        <end position="115"/>
    </location>
</feature>
<dbReference type="CDD" id="cd03801">
    <property type="entry name" value="GT4_PimA-like"/>
    <property type="match status" value="1"/>
</dbReference>
<feature type="domain" description="Glycosyl transferase family 1" evidence="4">
    <location>
        <begin position="199"/>
        <end position="351"/>
    </location>
</feature>
<dbReference type="SUPFAM" id="SSF53756">
    <property type="entry name" value="UDP-Glycosyltransferase/glycogen phosphorylase"/>
    <property type="match status" value="1"/>
</dbReference>
<dbReference type="PANTHER" id="PTHR45947:SF3">
    <property type="entry name" value="SULFOQUINOVOSYL TRANSFERASE SQD2"/>
    <property type="match status" value="1"/>
</dbReference>
<dbReference type="RefSeq" id="WP_148731970.1">
    <property type="nucleotide sequence ID" value="NZ_VSSB01000001.1"/>
</dbReference>
<keyword evidence="3" id="KW-0472">Membrane</keyword>
<dbReference type="Gene3D" id="3.40.50.2000">
    <property type="entry name" value="Glycogen Phosphorylase B"/>
    <property type="match status" value="2"/>
</dbReference>